<dbReference type="UniPathway" id="UPA00060">
    <property type="reaction ID" value="UER00138"/>
</dbReference>
<dbReference type="EMBL" id="CP022129">
    <property type="protein sequence ID" value="ASF45039.1"/>
    <property type="molecule type" value="Genomic_DNA"/>
</dbReference>
<dbReference type="PANTHER" id="PTHR20858">
    <property type="entry name" value="PHOSPHOMETHYLPYRIMIDINE KINASE"/>
    <property type="match status" value="1"/>
</dbReference>
<evidence type="ECO:0000259" key="3">
    <source>
        <dbReference type="Pfam" id="PF08543"/>
    </source>
</evidence>
<dbReference type="EC" id="2.7.1.49" evidence="2"/>
<proteinExistence type="predicted"/>
<dbReference type="InterPro" id="IPR004399">
    <property type="entry name" value="HMP/HMP-P_kinase_dom"/>
</dbReference>
<keyword evidence="5" id="KW-1185">Reference proteome</keyword>
<gene>
    <name evidence="4" type="ORF">CEK71_02585</name>
</gene>
<keyword evidence="4" id="KW-0808">Transferase</keyword>
<keyword evidence="4" id="KW-0418">Kinase</keyword>
<dbReference type="SUPFAM" id="SSF53613">
    <property type="entry name" value="Ribokinase-like"/>
    <property type="match status" value="1"/>
</dbReference>
<dbReference type="Proteomes" id="UP000197019">
    <property type="component" value="Chromosome"/>
</dbReference>
<dbReference type="GO" id="GO:0009228">
    <property type="term" value="P:thiamine biosynthetic process"/>
    <property type="evidence" value="ECO:0007669"/>
    <property type="project" value="InterPro"/>
</dbReference>
<evidence type="ECO:0000313" key="5">
    <source>
        <dbReference type="Proteomes" id="UP000197019"/>
    </source>
</evidence>
<dbReference type="InterPro" id="IPR013749">
    <property type="entry name" value="PM/HMP-P_kinase-1"/>
</dbReference>
<dbReference type="GO" id="GO:0008972">
    <property type="term" value="F:phosphomethylpyrimidine kinase activity"/>
    <property type="evidence" value="ECO:0007669"/>
    <property type="project" value="InterPro"/>
</dbReference>
<name>A0A1Z4BV00_9GAMM</name>
<protein>
    <recommendedName>
        <fullName evidence="2">hydroxymethylpyrimidine kinase</fullName>
        <ecNumber evidence="2">2.7.1.49</ecNumber>
    </recommendedName>
</protein>
<feature type="domain" description="Pyridoxamine kinase/Phosphomethylpyrimidine kinase" evidence="3">
    <location>
        <begin position="15"/>
        <end position="251"/>
    </location>
</feature>
<evidence type="ECO:0000313" key="4">
    <source>
        <dbReference type="EMBL" id="ASF45039.1"/>
    </source>
</evidence>
<dbReference type="Gene3D" id="3.40.1190.20">
    <property type="match status" value="1"/>
</dbReference>
<dbReference type="GO" id="GO:0008902">
    <property type="term" value="F:hydroxymethylpyrimidine kinase activity"/>
    <property type="evidence" value="ECO:0007669"/>
    <property type="project" value="UniProtKB-EC"/>
</dbReference>
<dbReference type="OrthoDB" id="9810880at2"/>
<dbReference type="PANTHER" id="PTHR20858:SF17">
    <property type="entry name" value="HYDROXYMETHYLPYRIMIDINE_PHOSPHOMETHYLPYRIMIDINE KINASE THI20-RELATED"/>
    <property type="match status" value="1"/>
</dbReference>
<dbReference type="InterPro" id="IPR029056">
    <property type="entry name" value="Ribokinase-like"/>
</dbReference>
<accession>A0A1Z4BV00</accession>
<sequence>MNPSRPIVLSFSGHDPSGGAGIQADIETLVSHQCHAVSVITALTEQDTRNVKRLIPQSSENIISQAKTLLDDMAVNAFKIGLIGHHETALAIYAILKQYPEIPVILDPVLAAGGGADLSNDRLIATVVDLLLPCTTVLTPNSEEARKLANLEDLSECGLSLLEAGSEYVLITGTHESTPSVQNQLFHDERCWETYTWERLPASYHGSGCTLATSIAALMAHGLSPIQAVLEAQEYTWNSLNTAYQTGKGQYNPNRFFWMEDDV</sequence>
<organism evidence="4 5">
    <name type="scientific">Methylovulum psychrotolerans</name>
    <dbReference type="NCBI Taxonomy" id="1704499"/>
    <lineage>
        <taxon>Bacteria</taxon>
        <taxon>Pseudomonadati</taxon>
        <taxon>Pseudomonadota</taxon>
        <taxon>Gammaproteobacteria</taxon>
        <taxon>Methylococcales</taxon>
        <taxon>Methylococcaceae</taxon>
        <taxon>Methylovulum</taxon>
    </lineage>
</organism>
<dbReference type="AlphaFoldDB" id="A0A1Z4BV00"/>
<evidence type="ECO:0000256" key="2">
    <source>
        <dbReference type="ARBA" id="ARBA00012135"/>
    </source>
</evidence>
<dbReference type="Pfam" id="PF08543">
    <property type="entry name" value="Phos_pyr_kin"/>
    <property type="match status" value="1"/>
</dbReference>
<evidence type="ECO:0000256" key="1">
    <source>
        <dbReference type="ARBA" id="ARBA00004948"/>
    </source>
</evidence>
<dbReference type="KEGG" id="mpsy:CEK71_02585"/>
<dbReference type="GO" id="GO:0005829">
    <property type="term" value="C:cytosol"/>
    <property type="evidence" value="ECO:0007669"/>
    <property type="project" value="TreeGrafter"/>
</dbReference>
<dbReference type="RefSeq" id="WP_088617922.1">
    <property type="nucleotide sequence ID" value="NZ_CP022129.1"/>
</dbReference>
<comment type="pathway">
    <text evidence="1">Cofactor biosynthesis; thiamine diphosphate biosynthesis.</text>
</comment>
<reference evidence="4 5" key="1">
    <citation type="submission" date="2017-06" db="EMBL/GenBank/DDBJ databases">
        <title>Genome Sequencing of the methanotroph Methylovulum psychrotolerants str. HV10-M2 isolated from a high-altitude environment.</title>
        <authorList>
            <person name="Mateos-Rivera A."/>
        </authorList>
    </citation>
    <scope>NUCLEOTIDE SEQUENCE [LARGE SCALE GENOMIC DNA]</scope>
    <source>
        <strain evidence="4 5">HV10_M2</strain>
    </source>
</reference>
<dbReference type="GO" id="GO:0009229">
    <property type="term" value="P:thiamine diphosphate biosynthetic process"/>
    <property type="evidence" value="ECO:0007669"/>
    <property type="project" value="UniProtKB-UniPathway"/>
</dbReference>
<dbReference type="CDD" id="cd01169">
    <property type="entry name" value="HMPP_kinase"/>
    <property type="match status" value="1"/>
</dbReference>